<accession>A0A699ZEC5</accession>
<organism evidence="1 2">
    <name type="scientific">Haematococcus lacustris</name>
    <name type="common">Green alga</name>
    <name type="synonym">Haematococcus pluvialis</name>
    <dbReference type="NCBI Taxonomy" id="44745"/>
    <lineage>
        <taxon>Eukaryota</taxon>
        <taxon>Viridiplantae</taxon>
        <taxon>Chlorophyta</taxon>
        <taxon>core chlorophytes</taxon>
        <taxon>Chlorophyceae</taxon>
        <taxon>CS clade</taxon>
        <taxon>Chlamydomonadales</taxon>
        <taxon>Haematococcaceae</taxon>
        <taxon>Haematococcus</taxon>
    </lineage>
</organism>
<evidence type="ECO:0000313" key="2">
    <source>
        <dbReference type="Proteomes" id="UP000485058"/>
    </source>
</evidence>
<sequence>MAAAGGRTVRQGVVRGTWPAAAAQLSITLITTARPCSRSCKCAACEEGMVSTGAKWLESGAHA</sequence>
<dbReference type="EMBL" id="BLLF01001738">
    <property type="protein sequence ID" value="GFH20983.1"/>
    <property type="molecule type" value="Genomic_DNA"/>
</dbReference>
<gene>
    <name evidence="1" type="ORF">HaLaN_18195</name>
</gene>
<name>A0A699ZEC5_HAELA</name>
<comment type="caution">
    <text evidence="1">The sequence shown here is derived from an EMBL/GenBank/DDBJ whole genome shotgun (WGS) entry which is preliminary data.</text>
</comment>
<protein>
    <submittedName>
        <fullName evidence="1">Uncharacterized protein</fullName>
    </submittedName>
</protein>
<evidence type="ECO:0000313" key="1">
    <source>
        <dbReference type="EMBL" id="GFH20983.1"/>
    </source>
</evidence>
<proteinExistence type="predicted"/>
<dbReference type="AlphaFoldDB" id="A0A699ZEC5"/>
<reference evidence="1 2" key="1">
    <citation type="submission" date="2020-02" db="EMBL/GenBank/DDBJ databases">
        <title>Draft genome sequence of Haematococcus lacustris strain NIES-144.</title>
        <authorList>
            <person name="Morimoto D."/>
            <person name="Nakagawa S."/>
            <person name="Yoshida T."/>
            <person name="Sawayama S."/>
        </authorList>
    </citation>
    <scope>NUCLEOTIDE SEQUENCE [LARGE SCALE GENOMIC DNA]</scope>
    <source>
        <strain evidence="1 2">NIES-144</strain>
    </source>
</reference>
<keyword evidence="2" id="KW-1185">Reference proteome</keyword>
<dbReference type="Proteomes" id="UP000485058">
    <property type="component" value="Unassembled WGS sequence"/>
</dbReference>